<keyword evidence="2" id="KW-0677">Repeat</keyword>
<dbReference type="EnsemblMetazoa" id="AFAF003465-RA">
    <property type="protein sequence ID" value="AFAF003465-PA"/>
    <property type="gene ID" value="AFAF003465"/>
</dbReference>
<accession>A0A182Q5I6</accession>
<dbReference type="EMBL" id="AXCN02000266">
    <property type="status" value="NOT_ANNOTATED_CDS"/>
    <property type="molecule type" value="Genomic_DNA"/>
</dbReference>
<evidence type="ECO:0000256" key="1">
    <source>
        <dbReference type="ARBA" id="ARBA00022574"/>
    </source>
</evidence>
<dbReference type="InterPro" id="IPR036322">
    <property type="entry name" value="WD40_repeat_dom_sf"/>
</dbReference>
<dbReference type="PANTHER" id="PTHR18763:SF0">
    <property type="entry name" value="WD REPEAT-CONTAINING PROTEIN 18"/>
    <property type="match status" value="1"/>
</dbReference>
<proteinExistence type="predicted"/>
<evidence type="ECO:0000256" key="3">
    <source>
        <dbReference type="PROSITE-ProRule" id="PRU00221"/>
    </source>
</evidence>
<dbReference type="Pfam" id="PF00400">
    <property type="entry name" value="WD40"/>
    <property type="match status" value="2"/>
</dbReference>
<dbReference type="VEuPathDB" id="VectorBase:AFAF003465"/>
<dbReference type="Gene3D" id="2.130.10.10">
    <property type="entry name" value="YVTN repeat-like/Quinoprotein amine dehydrogenase"/>
    <property type="match status" value="2"/>
</dbReference>
<dbReference type="InterPro" id="IPR015943">
    <property type="entry name" value="WD40/YVTN_repeat-like_dom_sf"/>
</dbReference>
<feature type="repeat" description="WD" evidence="3">
    <location>
        <begin position="118"/>
        <end position="159"/>
    </location>
</feature>
<dbReference type="SUPFAM" id="SSF50978">
    <property type="entry name" value="WD40 repeat-like"/>
    <property type="match status" value="1"/>
</dbReference>
<dbReference type="PROSITE" id="PS50294">
    <property type="entry name" value="WD_REPEATS_REGION"/>
    <property type="match status" value="1"/>
</dbReference>
<dbReference type="InterPro" id="IPR001680">
    <property type="entry name" value="WD40_rpt"/>
</dbReference>
<dbReference type="STRING" id="69004.A0A182Q5I6"/>
<dbReference type="SMART" id="SM00320">
    <property type="entry name" value="WD40"/>
    <property type="match status" value="4"/>
</dbReference>
<organism evidence="4 5">
    <name type="scientific">Anopheles farauti</name>
    <dbReference type="NCBI Taxonomy" id="69004"/>
    <lineage>
        <taxon>Eukaryota</taxon>
        <taxon>Metazoa</taxon>
        <taxon>Ecdysozoa</taxon>
        <taxon>Arthropoda</taxon>
        <taxon>Hexapoda</taxon>
        <taxon>Insecta</taxon>
        <taxon>Pterygota</taxon>
        <taxon>Neoptera</taxon>
        <taxon>Endopterygota</taxon>
        <taxon>Diptera</taxon>
        <taxon>Nematocera</taxon>
        <taxon>Culicoidea</taxon>
        <taxon>Culicidae</taxon>
        <taxon>Anophelinae</taxon>
        <taxon>Anopheles</taxon>
    </lineage>
</organism>
<evidence type="ECO:0000313" key="4">
    <source>
        <dbReference type="EnsemblMetazoa" id="AFAF003465-PA"/>
    </source>
</evidence>
<name>A0A182Q5I6_9DIPT</name>
<reference evidence="4" key="2">
    <citation type="submission" date="2020-05" db="UniProtKB">
        <authorList>
            <consortium name="EnsemblMetazoa"/>
        </authorList>
    </citation>
    <scope>IDENTIFICATION</scope>
    <source>
        <strain evidence="4">FAR1</strain>
    </source>
</reference>
<dbReference type="AlphaFoldDB" id="A0A182Q5I6"/>
<keyword evidence="5" id="KW-1185">Reference proteome</keyword>
<dbReference type="Proteomes" id="UP000075886">
    <property type="component" value="Unassembled WGS sequence"/>
</dbReference>
<dbReference type="GO" id="GO:0006364">
    <property type="term" value="P:rRNA processing"/>
    <property type="evidence" value="ECO:0007669"/>
    <property type="project" value="TreeGrafter"/>
</dbReference>
<dbReference type="PROSITE" id="PS50082">
    <property type="entry name" value="WD_REPEATS_2"/>
    <property type="match status" value="2"/>
</dbReference>
<dbReference type="InterPro" id="IPR045227">
    <property type="entry name" value="WDR18/Ipi3/RID3"/>
</dbReference>
<evidence type="ECO:0000313" key="5">
    <source>
        <dbReference type="Proteomes" id="UP000075886"/>
    </source>
</evidence>
<sequence>MTDCVEIALTSATSAQHWSCCAWDVRTGTQLMTYRAGGPPGPNTLHTINNEYVVAGNLTKPMLTFWPINRQEPSNVKYMLPAVPGALAISPDGNYCIVAHAHSFNVYNLATGVNLASVGHHYGTISVLRFTDDSSHFVSAAHDCRIVVWSLSETVQAKDSKILYELSDFTLPVTDVHIGKGGMKALLAAVSLDRSCKLYEIATGRMLLNVVFPVALGVLTLNPLETELFVGDKNGQIYGCHLQSVPRSKEVHLQKDLLQRSVFRGHKKSITCLSASMDNETLLSGSEDETVIVWHVQTRQQLKLIPHKGTITNAFFLITPRAMFDPSQTLTVPFPPFEKTVSTRKDRERMTLELVVSAKRPLRERIGHRKDDLQYQTDAPTVVEPGDSDKDWKLKQLEREIQNLNRINQQLYKESLRALVDVVDQK</sequence>
<protein>
    <recommendedName>
        <fullName evidence="6">WD repeat-containing protein 18</fullName>
    </recommendedName>
</protein>
<feature type="repeat" description="WD" evidence="3">
    <location>
        <begin position="263"/>
        <end position="304"/>
    </location>
</feature>
<dbReference type="GO" id="GO:0120330">
    <property type="term" value="C:rixosome complex"/>
    <property type="evidence" value="ECO:0007669"/>
    <property type="project" value="TreeGrafter"/>
</dbReference>
<evidence type="ECO:0000256" key="2">
    <source>
        <dbReference type="ARBA" id="ARBA00022737"/>
    </source>
</evidence>
<dbReference type="GO" id="GO:0005656">
    <property type="term" value="C:nuclear pre-replicative complex"/>
    <property type="evidence" value="ECO:0007669"/>
    <property type="project" value="TreeGrafter"/>
</dbReference>
<reference evidence="5" key="1">
    <citation type="submission" date="2014-01" db="EMBL/GenBank/DDBJ databases">
        <title>The Genome Sequence of Anopheles farauti FAR1 (V2).</title>
        <authorList>
            <consortium name="The Broad Institute Genomics Platform"/>
            <person name="Neafsey D.E."/>
            <person name="Besansky N."/>
            <person name="Howell P."/>
            <person name="Walton C."/>
            <person name="Young S.K."/>
            <person name="Zeng Q."/>
            <person name="Gargeya S."/>
            <person name="Fitzgerald M."/>
            <person name="Haas B."/>
            <person name="Abouelleil A."/>
            <person name="Allen A.W."/>
            <person name="Alvarado L."/>
            <person name="Arachchi H.M."/>
            <person name="Berlin A.M."/>
            <person name="Chapman S.B."/>
            <person name="Gainer-Dewar J."/>
            <person name="Goldberg J."/>
            <person name="Griggs A."/>
            <person name="Gujja S."/>
            <person name="Hansen M."/>
            <person name="Howarth C."/>
            <person name="Imamovic A."/>
            <person name="Ireland A."/>
            <person name="Larimer J."/>
            <person name="McCowan C."/>
            <person name="Murphy C."/>
            <person name="Pearson M."/>
            <person name="Poon T.W."/>
            <person name="Priest M."/>
            <person name="Roberts A."/>
            <person name="Saif S."/>
            <person name="Shea T."/>
            <person name="Sisk P."/>
            <person name="Sykes S."/>
            <person name="Wortman J."/>
            <person name="Nusbaum C."/>
            <person name="Birren B."/>
        </authorList>
    </citation>
    <scope>NUCLEOTIDE SEQUENCE [LARGE SCALE GENOMIC DNA]</scope>
    <source>
        <strain evidence="5">FAR1</strain>
    </source>
</reference>
<keyword evidence="1 3" id="KW-0853">WD repeat</keyword>
<dbReference type="GO" id="GO:0006261">
    <property type="term" value="P:DNA-templated DNA replication"/>
    <property type="evidence" value="ECO:0007669"/>
    <property type="project" value="TreeGrafter"/>
</dbReference>
<evidence type="ECO:0008006" key="6">
    <source>
        <dbReference type="Google" id="ProtNLM"/>
    </source>
</evidence>
<dbReference type="PANTHER" id="PTHR18763">
    <property type="entry name" value="WD-REPEAT PROTEIN 18"/>
    <property type="match status" value="1"/>
</dbReference>